<dbReference type="Proteomes" id="UP001321520">
    <property type="component" value="Chromosome"/>
</dbReference>
<organism evidence="1 2">
    <name type="scientific">Microbulbifer spongiae</name>
    <dbReference type="NCBI Taxonomy" id="2944933"/>
    <lineage>
        <taxon>Bacteria</taxon>
        <taxon>Pseudomonadati</taxon>
        <taxon>Pseudomonadota</taxon>
        <taxon>Gammaproteobacteria</taxon>
        <taxon>Cellvibrionales</taxon>
        <taxon>Microbulbiferaceae</taxon>
        <taxon>Microbulbifer</taxon>
    </lineage>
</organism>
<accession>A0ABY9ECP5</accession>
<proteinExistence type="predicted"/>
<gene>
    <name evidence="1" type="ORF">M8T91_14690</name>
</gene>
<dbReference type="PROSITE" id="PS51257">
    <property type="entry name" value="PROKAR_LIPOPROTEIN"/>
    <property type="match status" value="1"/>
</dbReference>
<keyword evidence="2" id="KW-1185">Reference proteome</keyword>
<sequence length="96" mass="10772">MTSRVVLVLIAAHLLGGCADGFWQDLCGDPMYYTYKRSPVPPDEITAFPRFCLAGDPYMGALDNCSRAQLHCYQLDTGEWCAGPYSPFVLSYRPHY</sequence>
<dbReference type="EMBL" id="CP098023">
    <property type="protein sequence ID" value="WKD49130.1"/>
    <property type="molecule type" value="Genomic_DNA"/>
</dbReference>
<protein>
    <recommendedName>
        <fullName evidence="3">DUF3551 domain-containing protein</fullName>
    </recommendedName>
</protein>
<evidence type="ECO:0000313" key="1">
    <source>
        <dbReference type="EMBL" id="WKD49130.1"/>
    </source>
</evidence>
<name>A0ABY9ECP5_9GAMM</name>
<dbReference type="RefSeq" id="WP_301414918.1">
    <property type="nucleotide sequence ID" value="NZ_CP098023.1"/>
</dbReference>
<evidence type="ECO:0000313" key="2">
    <source>
        <dbReference type="Proteomes" id="UP001321520"/>
    </source>
</evidence>
<reference evidence="1 2" key="1">
    <citation type="submission" date="2022-05" db="EMBL/GenBank/DDBJ databases">
        <title>Microbulbifer sp. nov., isolated from sponge.</title>
        <authorList>
            <person name="Gao L."/>
        </authorList>
    </citation>
    <scope>NUCLEOTIDE SEQUENCE [LARGE SCALE GENOMIC DNA]</scope>
    <source>
        <strain evidence="1 2">MI-G</strain>
    </source>
</reference>
<evidence type="ECO:0008006" key="3">
    <source>
        <dbReference type="Google" id="ProtNLM"/>
    </source>
</evidence>